<feature type="domain" description="GH15-like" evidence="5">
    <location>
        <begin position="301"/>
        <end position="685"/>
    </location>
</feature>
<comment type="similarity">
    <text evidence="1">Belongs to the glycosyl hydrolase 15 family.</text>
</comment>
<feature type="domain" description="Glucodextranase N-terminal" evidence="6">
    <location>
        <begin position="9"/>
        <end position="273"/>
    </location>
</feature>
<proteinExistence type="inferred from homology"/>
<dbReference type="GO" id="GO:0005975">
    <property type="term" value="P:carbohydrate metabolic process"/>
    <property type="evidence" value="ECO:0007669"/>
    <property type="project" value="InterPro"/>
</dbReference>
<dbReference type="InterPro" id="IPR011013">
    <property type="entry name" value="Gal_mutarotase_sf_dom"/>
</dbReference>
<organism evidence="7 8">
    <name type="scientific">Kaistia hirudinis</name>
    <dbReference type="NCBI Taxonomy" id="1293440"/>
    <lineage>
        <taxon>Bacteria</taxon>
        <taxon>Pseudomonadati</taxon>
        <taxon>Pseudomonadota</taxon>
        <taxon>Alphaproteobacteria</taxon>
        <taxon>Hyphomicrobiales</taxon>
        <taxon>Kaistiaceae</taxon>
        <taxon>Kaistia</taxon>
    </lineage>
</organism>
<dbReference type="InterPro" id="IPR012341">
    <property type="entry name" value="6hp_glycosidase-like_sf"/>
</dbReference>
<dbReference type="Pfam" id="PF09137">
    <property type="entry name" value="Glucodextran_N"/>
    <property type="match status" value="1"/>
</dbReference>
<dbReference type="SUPFAM" id="SSF74650">
    <property type="entry name" value="Galactose mutarotase-like"/>
    <property type="match status" value="1"/>
</dbReference>
<evidence type="ECO:0000313" key="7">
    <source>
        <dbReference type="EMBL" id="MBB3931728.1"/>
    </source>
</evidence>
<evidence type="ECO:0000256" key="3">
    <source>
        <dbReference type="ARBA" id="ARBA00023295"/>
    </source>
</evidence>
<dbReference type="Gene3D" id="1.50.10.10">
    <property type="match status" value="1"/>
</dbReference>
<keyword evidence="3 7" id="KW-0326">Glycosidase</keyword>
<dbReference type="NCBIfam" id="TIGR01535">
    <property type="entry name" value="glucan_glucosid"/>
    <property type="match status" value="1"/>
</dbReference>
<feature type="region of interest" description="Disordered" evidence="4">
    <location>
        <begin position="799"/>
        <end position="830"/>
    </location>
</feature>
<reference evidence="7 8" key="1">
    <citation type="submission" date="2020-08" db="EMBL/GenBank/DDBJ databases">
        <title>Genomic Encyclopedia of Type Strains, Phase IV (KMG-IV): sequencing the most valuable type-strain genomes for metagenomic binning, comparative biology and taxonomic classification.</title>
        <authorList>
            <person name="Goeker M."/>
        </authorList>
    </citation>
    <scope>NUCLEOTIDE SEQUENCE [LARGE SCALE GENOMIC DNA]</scope>
    <source>
        <strain evidence="7 8">DSM 25966</strain>
    </source>
</reference>
<dbReference type="InterPro" id="IPR008928">
    <property type="entry name" value="6-hairpin_glycosidase_sf"/>
</dbReference>
<dbReference type="GO" id="GO:0016757">
    <property type="term" value="F:glycosyltransferase activity"/>
    <property type="evidence" value="ECO:0007669"/>
    <property type="project" value="UniProtKB-ARBA"/>
</dbReference>
<evidence type="ECO:0000256" key="1">
    <source>
        <dbReference type="ARBA" id="ARBA00006188"/>
    </source>
</evidence>
<keyword evidence="2 7" id="KW-0378">Hydrolase</keyword>
<dbReference type="SUPFAM" id="SSF48208">
    <property type="entry name" value="Six-hairpin glycosidases"/>
    <property type="match status" value="1"/>
</dbReference>
<comment type="caution">
    <text evidence="7">The sequence shown here is derived from an EMBL/GenBank/DDBJ whole genome shotgun (WGS) entry which is preliminary data.</text>
</comment>
<evidence type="ECO:0000313" key="8">
    <source>
        <dbReference type="Proteomes" id="UP000553963"/>
    </source>
</evidence>
<evidence type="ECO:0000256" key="2">
    <source>
        <dbReference type="ARBA" id="ARBA00022801"/>
    </source>
</evidence>
<evidence type="ECO:0000256" key="4">
    <source>
        <dbReference type="SAM" id="MobiDB-lite"/>
    </source>
</evidence>
<dbReference type="AlphaFoldDB" id="A0A840AR25"/>
<dbReference type="PANTHER" id="PTHR31616:SF0">
    <property type="entry name" value="GLUCAN 1,4-ALPHA-GLUCOSIDASE"/>
    <property type="match status" value="1"/>
</dbReference>
<feature type="region of interest" description="Disordered" evidence="4">
    <location>
        <begin position="1"/>
        <end position="25"/>
    </location>
</feature>
<dbReference type="InterPro" id="IPR006425">
    <property type="entry name" value="Glucoamylase_bac"/>
</dbReference>
<sequence length="830" mass="91343">MDPTSKVPPGAPGLPPRWTSSAKSGVGTAHNAASRIWFTLSHGILNEIYYPRVDVACTRDFGFVVTGPDGYFSEEKRDADHEISMMEEGVPAFRLSNTARDRRYRIEKEVLTDPRREALLQRITFEALEGDLSDYRLYAMVSPHLVNAGANNTAWVGDYKGTPMLFAAGPRGVSMALASNVPWRARSVGFVGASDGWQLLSRGQPLDESYQRAEHGNVALTGEIDLSARGGHAVLALAFGARAEEAGYRALSSLQEGFETARKLYTHGWRAWQDTLLPLDRPAGSSNLNRYRISTAVLATHQPNSFPGAAIASLSIPWGFSKGDEDLGGYHLVWPRDLVETAGGFLAAGAPAFARDILAYLASIQEADGHWSQNVWLDGAPYWEGVQMDECAFPLLLADMLWRGGHLEVEELERYVPIIEKAARYIAMNGPVTGQDRWEEDAGYSPFTLSVEIAGLLAAADLLEVFGRKMAARYLRETADSWNDDIEYWTFAKDTELARDLGISGYYVRIAAPDSADAASPLDGFVPVKNRPPSEMSQLAAMLISPDALALVRFGLRAPDDPRILDTVTAIDATLRIELPQGPIWYRYNGDGYGEHADGRPFNGVGIGRPWPLLSGERAHYELAAGRPEIAEQLLTTLEESASSGGMLPEQVWDQADIPQRELFHGRPSGSAMPLVWAHSEHIKLLRSLRDGAVFDMPPQPVERYQKQGVTAPVRTWRFCGKIRTLPSGKALRIELQAPGLVHWSADEWKTTTDSPTSENAFGIHLVDLPVKDLPEGTMIRFTIYWPEADRWEGEDFAVEVEPPRAPTPAHRALGPSGARKAPPVSDNPR</sequence>
<dbReference type="GO" id="GO:0030246">
    <property type="term" value="F:carbohydrate binding"/>
    <property type="evidence" value="ECO:0007669"/>
    <property type="project" value="InterPro"/>
</dbReference>
<dbReference type="GO" id="GO:0004339">
    <property type="term" value="F:glucan 1,4-alpha-glucosidase activity"/>
    <property type="evidence" value="ECO:0007669"/>
    <property type="project" value="UniProtKB-EC"/>
</dbReference>
<accession>A0A840AR25</accession>
<dbReference type="RefSeq" id="WP_183399338.1">
    <property type="nucleotide sequence ID" value="NZ_JACIDS010000003.1"/>
</dbReference>
<dbReference type="InterPro" id="IPR014718">
    <property type="entry name" value="GH-type_carb-bd"/>
</dbReference>
<name>A0A840AR25_9HYPH</name>
<evidence type="ECO:0000259" key="5">
    <source>
        <dbReference type="Pfam" id="PF00723"/>
    </source>
</evidence>
<dbReference type="InterPro" id="IPR011613">
    <property type="entry name" value="GH15-like"/>
</dbReference>
<gene>
    <name evidence="7" type="ORF">GGR25_002778</name>
</gene>
<dbReference type="Pfam" id="PF00723">
    <property type="entry name" value="Glyco_hydro_15"/>
    <property type="match status" value="1"/>
</dbReference>
<dbReference type="EC" id="3.2.1.3" evidence="7"/>
<dbReference type="PROSITE" id="PS00820">
    <property type="entry name" value="GLUCOAMYLASE"/>
    <property type="match status" value="1"/>
</dbReference>
<dbReference type="InterPro" id="IPR015220">
    <property type="entry name" value="Glucodextranase_N"/>
</dbReference>
<dbReference type="EMBL" id="JACIDS010000003">
    <property type="protein sequence ID" value="MBB3931728.1"/>
    <property type="molecule type" value="Genomic_DNA"/>
</dbReference>
<keyword evidence="8" id="KW-1185">Reference proteome</keyword>
<dbReference type="InterPro" id="IPR046966">
    <property type="entry name" value="Glucoamylase_active_site"/>
</dbReference>
<dbReference type="Proteomes" id="UP000553963">
    <property type="component" value="Unassembled WGS sequence"/>
</dbReference>
<dbReference type="CDD" id="cd07430">
    <property type="entry name" value="GH15_N"/>
    <property type="match status" value="1"/>
</dbReference>
<protein>
    <submittedName>
        <fullName evidence="7">Glucoamylase</fullName>
        <ecNumber evidence="7">3.2.1.3</ecNumber>
    </submittedName>
</protein>
<evidence type="ECO:0000259" key="6">
    <source>
        <dbReference type="Pfam" id="PF09137"/>
    </source>
</evidence>
<dbReference type="PANTHER" id="PTHR31616">
    <property type="entry name" value="TREHALASE"/>
    <property type="match status" value="1"/>
</dbReference>
<dbReference type="Gene3D" id="2.70.98.10">
    <property type="match status" value="1"/>
</dbReference>